<evidence type="ECO:0000313" key="4">
    <source>
        <dbReference type="Proteomes" id="UP000016638"/>
    </source>
</evidence>
<feature type="compositionally biased region" description="Low complexity" evidence="2">
    <location>
        <begin position="311"/>
        <end position="328"/>
    </location>
</feature>
<feature type="compositionally biased region" description="Acidic residues" evidence="2">
    <location>
        <begin position="392"/>
        <end position="424"/>
    </location>
</feature>
<accession>U2THM1</accession>
<dbReference type="RefSeq" id="WP_021727355.1">
    <property type="nucleotide sequence ID" value="NZ_AWEZ01000073.1"/>
</dbReference>
<gene>
    <name evidence="3" type="ORF">HMPREF1316_0842</name>
</gene>
<dbReference type="OrthoDB" id="3186385at2"/>
<evidence type="ECO:0000313" key="3">
    <source>
        <dbReference type="EMBL" id="ERL05970.1"/>
    </source>
</evidence>
<feature type="region of interest" description="Disordered" evidence="2">
    <location>
        <begin position="253"/>
        <end position="453"/>
    </location>
</feature>
<reference evidence="3 4" key="1">
    <citation type="submission" date="2013-08" db="EMBL/GenBank/DDBJ databases">
        <authorList>
            <person name="Durkin A.S."/>
            <person name="Haft D.R."/>
            <person name="McCorrison J."/>
            <person name="Torralba M."/>
            <person name="Gillis M."/>
            <person name="Haft D.H."/>
            <person name="Methe B."/>
            <person name="Sutton G."/>
            <person name="Nelson K.E."/>
        </authorList>
    </citation>
    <scope>NUCLEOTIDE SEQUENCE [LARGE SCALE GENOMIC DNA]</scope>
    <source>
        <strain evidence="3 4">F0195</strain>
    </source>
</reference>
<feature type="compositionally biased region" description="Polar residues" evidence="2">
    <location>
        <begin position="336"/>
        <end position="345"/>
    </location>
</feature>
<dbReference type="EMBL" id="AWEZ01000073">
    <property type="protein sequence ID" value="ERL05970.1"/>
    <property type="molecule type" value="Genomic_DNA"/>
</dbReference>
<feature type="compositionally biased region" description="Low complexity" evidence="2">
    <location>
        <begin position="262"/>
        <end position="274"/>
    </location>
</feature>
<sequence length="453" mass="50317">MAQLIEIKRVEVGLTNLRARVRLSDDAPLMTSEDLVATTRIYYLMPHIVEHVCLGDANDTFKDVMGDTEIPHLLEHMVVELLSQSSESGEVTSGRTFPVEDDGRSYDIEVSCPDDVLVMGALSSAVWIANWAYGGGGEPEPDVEAIVAGLTNMVQHIGEVHAMTYQQQVEEQLQAELNAAYEERYRERQAQIEAREAEIAARRAEVRAEAERLAEEERQRREEEERARKEAEEAARRARRPSWAVDLEAYDRAQKARRQAAAEDGAPTAATPVPEAEDSMESVPGPEPTEAPEPARIEQEPEPEREPEPAPSAGEEPESQSPAASDASSQDESENFAAQLSSLFRSQPKVESVVPDETVAYACPHDADVPEEEAPPQPVEPAPVADIPGPLADDDYEFPEPEEEPGEEDYDDEYDYPEPDEEPIQDPRPGPVRPEPSHSWEDDEHIPGPHRVR</sequence>
<name>U2THM1_9ACTN</name>
<dbReference type="AlphaFoldDB" id="U2THM1"/>
<keyword evidence="1" id="KW-0175">Coiled coil</keyword>
<evidence type="ECO:0000256" key="2">
    <source>
        <dbReference type="SAM" id="MobiDB-lite"/>
    </source>
</evidence>
<dbReference type="STRING" id="1125712.HMPREF1316_0842"/>
<evidence type="ECO:0008006" key="5">
    <source>
        <dbReference type="Google" id="ProtNLM"/>
    </source>
</evidence>
<keyword evidence="4" id="KW-1185">Reference proteome</keyword>
<dbReference type="eggNOG" id="ENOG5033XVV">
    <property type="taxonomic scope" value="Bacteria"/>
</dbReference>
<dbReference type="Proteomes" id="UP000016638">
    <property type="component" value="Unassembled WGS sequence"/>
</dbReference>
<evidence type="ECO:0000256" key="1">
    <source>
        <dbReference type="SAM" id="Coils"/>
    </source>
</evidence>
<feature type="coiled-coil region" evidence="1">
    <location>
        <begin position="178"/>
        <end position="237"/>
    </location>
</feature>
<protein>
    <recommendedName>
        <fullName evidence="5">Cyanophycin synthase-like N-terminal domain-containing protein</fullName>
    </recommendedName>
</protein>
<proteinExistence type="predicted"/>
<comment type="caution">
    <text evidence="3">The sequence shown here is derived from an EMBL/GenBank/DDBJ whole genome shotgun (WGS) entry which is preliminary data.</text>
</comment>
<dbReference type="PATRIC" id="fig|1125712.3.peg.2509"/>
<feature type="compositionally biased region" description="Basic and acidic residues" evidence="2">
    <location>
        <begin position="293"/>
        <end position="308"/>
    </location>
</feature>
<organism evidence="3 4">
    <name type="scientific">Olsenella profusa F0195</name>
    <dbReference type="NCBI Taxonomy" id="1125712"/>
    <lineage>
        <taxon>Bacteria</taxon>
        <taxon>Bacillati</taxon>
        <taxon>Actinomycetota</taxon>
        <taxon>Coriobacteriia</taxon>
        <taxon>Coriobacteriales</taxon>
        <taxon>Atopobiaceae</taxon>
        <taxon>Olsenella</taxon>
    </lineage>
</organism>